<protein>
    <recommendedName>
        <fullName evidence="2">peptidylprolyl isomerase</fullName>
        <ecNumber evidence="2">5.2.1.8</ecNumber>
    </recommendedName>
</protein>
<evidence type="ECO:0000256" key="5">
    <source>
        <dbReference type="ARBA" id="ARBA00023235"/>
    </source>
</evidence>
<reference evidence="8 9" key="2">
    <citation type="submission" date="2018-03" db="EMBL/GenBank/DDBJ databases">
        <authorList>
            <person name="Keele B.F."/>
        </authorList>
    </citation>
    <scope>NUCLEOTIDE SEQUENCE [LARGE SCALE GENOMIC DNA]</scope>
    <source>
        <strain evidence="8 9">CCALA 016</strain>
    </source>
</reference>
<gene>
    <name evidence="8" type="ORF">C7H19_22750</name>
</gene>
<dbReference type="Pfam" id="PF00639">
    <property type="entry name" value="Rotamase"/>
    <property type="match status" value="1"/>
</dbReference>
<evidence type="ECO:0000256" key="3">
    <source>
        <dbReference type="ARBA" id="ARBA00022729"/>
    </source>
</evidence>
<dbReference type="SUPFAM" id="SSF109998">
    <property type="entry name" value="Triger factor/SurA peptide-binding domain-like"/>
    <property type="match status" value="1"/>
</dbReference>
<feature type="domain" description="PpiC" evidence="7">
    <location>
        <begin position="126"/>
        <end position="210"/>
    </location>
</feature>
<sequence>MLFFSRITIELSELEKYLKQNIQIKQICQEIIYDKIISKAATARNIVLTEEEIENEAHRQRRQMNLEKATDTFAWLNSQLITSDDWEVGLKNSLLRKKLAEALFAEEAKTFFGQNKHNFDCILLYQIIVPYEQLAWEILYQIEEQEISFYQAAHFYDIDEKRRYLCGYEGRFYRYSLSPQIAAIVFGAKVGEVISPFQTEQGYHIALVEELIKAELTENIYQEIINKMMDEWLANELIYLLHNFDEQPNRD</sequence>
<evidence type="ECO:0000256" key="1">
    <source>
        <dbReference type="ARBA" id="ARBA00000971"/>
    </source>
</evidence>
<evidence type="ECO:0000313" key="9">
    <source>
        <dbReference type="Proteomes" id="UP000239001"/>
    </source>
</evidence>
<dbReference type="GO" id="GO:0003755">
    <property type="term" value="F:peptidyl-prolyl cis-trans isomerase activity"/>
    <property type="evidence" value="ECO:0007669"/>
    <property type="project" value="UniProtKB-KW"/>
</dbReference>
<evidence type="ECO:0000256" key="2">
    <source>
        <dbReference type="ARBA" id="ARBA00013194"/>
    </source>
</evidence>
<dbReference type="SUPFAM" id="SSF54534">
    <property type="entry name" value="FKBP-like"/>
    <property type="match status" value="1"/>
</dbReference>
<dbReference type="EC" id="5.2.1.8" evidence="2"/>
<keyword evidence="4 6" id="KW-0697">Rotamase</keyword>
<dbReference type="PANTHER" id="PTHR47245:SF1">
    <property type="entry name" value="FOLDASE PROTEIN PRSA"/>
    <property type="match status" value="1"/>
</dbReference>
<dbReference type="Gene3D" id="3.10.50.40">
    <property type="match status" value="1"/>
</dbReference>
<proteinExistence type="predicted"/>
<keyword evidence="3" id="KW-0732">Signal</keyword>
<dbReference type="Gene3D" id="1.10.4030.10">
    <property type="entry name" value="Porin chaperone SurA, peptide-binding domain"/>
    <property type="match status" value="1"/>
</dbReference>
<dbReference type="InterPro" id="IPR027304">
    <property type="entry name" value="Trigger_fact/SurA_dom_sf"/>
</dbReference>
<dbReference type="InterPro" id="IPR050245">
    <property type="entry name" value="PrsA_foldase"/>
</dbReference>
<dbReference type="EMBL" id="PXOH01000044">
    <property type="protein sequence ID" value="PSF31400.1"/>
    <property type="molecule type" value="Genomic_DNA"/>
</dbReference>
<organism evidence="8 9">
    <name type="scientific">Aphanothece hegewaldii CCALA 016</name>
    <dbReference type="NCBI Taxonomy" id="2107694"/>
    <lineage>
        <taxon>Bacteria</taxon>
        <taxon>Bacillati</taxon>
        <taxon>Cyanobacteriota</taxon>
        <taxon>Cyanophyceae</taxon>
        <taxon>Oscillatoriophycideae</taxon>
        <taxon>Chroococcales</taxon>
        <taxon>Aphanothecaceae</taxon>
        <taxon>Aphanothece</taxon>
    </lineage>
</organism>
<name>A0A2T1LRN6_9CHRO</name>
<keyword evidence="5 6" id="KW-0413">Isomerase</keyword>
<evidence type="ECO:0000256" key="4">
    <source>
        <dbReference type="ARBA" id="ARBA00023110"/>
    </source>
</evidence>
<dbReference type="InterPro" id="IPR046357">
    <property type="entry name" value="PPIase_dom_sf"/>
</dbReference>
<reference evidence="8 9" key="1">
    <citation type="submission" date="2018-03" db="EMBL/GenBank/DDBJ databases">
        <title>The ancient ancestry and fast evolution of plastids.</title>
        <authorList>
            <person name="Moore K.R."/>
            <person name="Magnabosco C."/>
            <person name="Momper L."/>
            <person name="Gold D.A."/>
            <person name="Bosak T."/>
            <person name="Fournier G.P."/>
        </authorList>
    </citation>
    <scope>NUCLEOTIDE SEQUENCE [LARGE SCALE GENOMIC DNA]</scope>
    <source>
        <strain evidence="8 9">CCALA 016</strain>
    </source>
</reference>
<dbReference type="OrthoDB" id="530022at2"/>
<comment type="catalytic activity">
    <reaction evidence="1">
        <text>[protein]-peptidylproline (omega=180) = [protein]-peptidylproline (omega=0)</text>
        <dbReference type="Rhea" id="RHEA:16237"/>
        <dbReference type="Rhea" id="RHEA-COMP:10747"/>
        <dbReference type="Rhea" id="RHEA-COMP:10748"/>
        <dbReference type="ChEBI" id="CHEBI:83833"/>
        <dbReference type="ChEBI" id="CHEBI:83834"/>
        <dbReference type="EC" id="5.2.1.8"/>
    </reaction>
</comment>
<dbReference type="InterPro" id="IPR000297">
    <property type="entry name" value="PPIase_PpiC"/>
</dbReference>
<dbReference type="Proteomes" id="UP000239001">
    <property type="component" value="Unassembled WGS sequence"/>
</dbReference>
<dbReference type="PROSITE" id="PS50198">
    <property type="entry name" value="PPIC_PPIASE_2"/>
    <property type="match status" value="1"/>
</dbReference>
<evidence type="ECO:0000256" key="6">
    <source>
        <dbReference type="PROSITE-ProRule" id="PRU00278"/>
    </source>
</evidence>
<accession>A0A2T1LRN6</accession>
<dbReference type="AlphaFoldDB" id="A0A2T1LRN6"/>
<dbReference type="RefSeq" id="WP_106459202.1">
    <property type="nucleotide sequence ID" value="NZ_PXOH01000044.1"/>
</dbReference>
<comment type="caution">
    <text evidence="8">The sequence shown here is derived from an EMBL/GenBank/DDBJ whole genome shotgun (WGS) entry which is preliminary data.</text>
</comment>
<evidence type="ECO:0000259" key="7">
    <source>
        <dbReference type="PROSITE" id="PS50198"/>
    </source>
</evidence>
<keyword evidence="9" id="KW-1185">Reference proteome</keyword>
<evidence type="ECO:0000313" key="8">
    <source>
        <dbReference type="EMBL" id="PSF31400.1"/>
    </source>
</evidence>
<dbReference type="PANTHER" id="PTHR47245">
    <property type="entry name" value="PEPTIDYLPROLYL ISOMERASE"/>
    <property type="match status" value="1"/>
</dbReference>